<proteinExistence type="predicted"/>
<dbReference type="Gene3D" id="1.20.144.10">
    <property type="entry name" value="Phosphatidic acid phosphatase type 2/haloperoxidase"/>
    <property type="match status" value="1"/>
</dbReference>
<keyword evidence="1" id="KW-0812">Transmembrane</keyword>
<dbReference type="CDD" id="cd03392">
    <property type="entry name" value="PAP2_like_2"/>
    <property type="match status" value="1"/>
</dbReference>
<name>A0A1I6HFP0_9EURY</name>
<dbReference type="OrthoDB" id="10182at2157"/>
<sequence length="276" mass="28786">MQTQVVGQELGTAIRELIPPELVPVFVAVTYLGDAGVLFALFIADYWFGDRRRGAHGLGVLLAGMGLIYTLKNGFALPRPSDSIAAVTIDGYSFPSGHAMQSTIGYSLLAYTLDVGTRRLRYAVAAVLITLVSLSRVVIGVHYVRDVTAGVIVALLFVAGALYVTDDEPSTAFWLAGAFSLAALAVTGANQSGLAVFGGAVGALLAWRAFDSVPVIETNLSRALLTAVVLPVLGVLAYFATELDPPLLVVAPVVAVVLAGVLVAPILVHRVTPNAS</sequence>
<organism evidence="3 4">
    <name type="scientific">Halogeometricum limi</name>
    <dbReference type="NCBI Taxonomy" id="555875"/>
    <lineage>
        <taxon>Archaea</taxon>
        <taxon>Methanobacteriati</taxon>
        <taxon>Methanobacteriota</taxon>
        <taxon>Stenosarchaea group</taxon>
        <taxon>Halobacteria</taxon>
        <taxon>Halobacteriales</taxon>
        <taxon>Haloferacaceae</taxon>
        <taxon>Halogeometricum</taxon>
    </lineage>
</organism>
<dbReference type="Proteomes" id="UP000243250">
    <property type="component" value="Unassembled WGS sequence"/>
</dbReference>
<keyword evidence="4" id="KW-1185">Reference proteome</keyword>
<reference evidence="4" key="1">
    <citation type="submission" date="2016-10" db="EMBL/GenBank/DDBJ databases">
        <authorList>
            <person name="Varghese N."/>
            <person name="Submissions S."/>
        </authorList>
    </citation>
    <scope>NUCLEOTIDE SEQUENCE [LARGE SCALE GENOMIC DNA]</scope>
    <source>
        <strain evidence="4">CGMCC 1.8711</strain>
    </source>
</reference>
<feature type="transmembrane region" description="Helical" evidence="1">
    <location>
        <begin position="194"/>
        <end position="210"/>
    </location>
</feature>
<dbReference type="RefSeq" id="WP_089880542.1">
    <property type="nucleotide sequence ID" value="NZ_FOYS01000003.1"/>
</dbReference>
<dbReference type="InterPro" id="IPR000326">
    <property type="entry name" value="PAP2/HPO"/>
</dbReference>
<dbReference type="InterPro" id="IPR036938">
    <property type="entry name" value="PAP2/HPO_sf"/>
</dbReference>
<feature type="transmembrane region" description="Helical" evidence="1">
    <location>
        <begin position="25"/>
        <end position="48"/>
    </location>
</feature>
<feature type="transmembrane region" description="Helical" evidence="1">
    <location>
        <begin position="222"/>
        <end position="241"/>
    </location>
</feature>
<feature type="transmembrane region" description="Helical" evidence="1">
    <location>
        <begin position="147"/>
        <end position="164"/>
    </location>
</feature>
<dbReference type="EMBL" id="FOYS01000003">
    <property type="protein sequence ID" value="SFR53160.1"/>
    <property type="molecule type" value="Genomic_DNA"/>
</dbReference>
<gene>
    <name evidence="3" type="ORF">SAMN04488124_2176</name>
</gene>
<dbReference type="STRING" id="555875.SAMN04488124_2176"/>
<dbReference type="Pfam" id="PF01569">
    <property type="entry name" value="PAP2"/>
    <property type="match status" value="1"/>
</dbReference>
<keyword evidence="1" id="KW-1133">Transmembrane helix</keyword>
<keyword evidence="1" id="KW-0472">Membrane</keyword>
<accession>A0A1I6HFP0</accession>
<dbReference type="PANTHER" id="PTHR14969">
    <property type="entry name" value="SPHINGOSINE-1-PHOSPHATE PHOSPHOHYDROLASE"/>
    <property type="match status" value="1"/>
</dbReference>
<evidence type="ECO:0000256" key="1">
    <source>
        <dbReference type="SAM" id="Phobius"/>
    </source>
</evidence>
<dbReference type="SUPFAM" id="SSF48317">
    <property type="entry name" value="Acid phosphatase/Vanadium-dependent haloperoxidase"/>
    <property type="match status" value="1"/>
</dbReference>
<feature type="transmembrane region" description="Helical" evidence="1">
    <location>
        <begin position="120"/>
        <end position="141"/>
    </location>
</feature>
<protein>
    <submittedName>
        <fullName evidence="3">PAP2 superfamily protein</fullName>
    </submittedName>
</protein>
<feature type="transmembrane region" description="Helical" evidence="1">
    <location>
        <begin position="171"/>
        <end position="188"/>
    </location>
</feature>
<dbReference type="SMART" id="SM00014">
    <property type="entry name" value="acidPPc"/>
    <property type="match status" value="1"/>
</dbReference>
<evidence type="ECO:0000259" key="2">
    <source>
        <dbReference type="SMART" id="SM00014"/>
    </source>
</evidence>
<feature type="domain" description="Phosphatidic acid phosphatase type 2/haloperoxidase" evidence="2">
    <location>
        <begin position="58"/>
        <end position="162"/>
    </location>
</feature>
<dbReference type="PANTHER" id="PTHR14969:SF13">
    <property type="entry name" value="AT30094P"/>
    <property type="match status" value="1"/>
</dbReference>
<dbReference type="AlphaFoldDB" id="A0A1I6HFP0"/>
<feature type="transmembrane region" description="Helical" evidence="1">
    <location>
        <begin position="55"/>
        <end position="72"/>
    </location>
</feature>
<evidence type="ECO:0000313" key="4">
    <source>
        <dbReference type="Proteomes" id="UP000243250"/>
    </source>
</evidence>
<evidence type="ECO:0000313" key="3">
    <source>
        <dbReference type="EMBL" id="SFR53160.1"/>
    </source>
</evidence>
<feature type="transmembrane region" description="Helical" evidence="1">
    <location>
        <begin position="247"/>
        <end position="268"/>
    </location>
</feature>